<evidence type="ECO:0000259" key="10">
    <source>
        <dbReference type="PROSITE" id="PS50114"/>
    </source>
</evidence>
<dbReference type="SUPFAM" id="SSF57716">
    <property type="entry name" value="Glucocorticoid receptor-like (DNA-binding domain)"/>
    <property type="match status" value="1"/>
</dbReference>
<dbReference type="EMBL" id="SPRH01000040">
    <property type="protein sequence ID" value="TIB98191.1"/>
    <property type="molecule type" value="Genomic_DNA"/>
</dbReference>
<dbReference type="InterPro" id="IPR013088">
    <property type="entry name" value="Znf_NHR/GATA"/>
</dbReference>
<evidence type="ECO:0000256" key="5">
    <source>
        <dbReference type="ARBA" id="ARBA00023015"/>
    </source>
</evidence>
<reference evidence="11 12" key="1">
    <citation type="submission" date="2019-03" db="EMBL/GenBank/DDBJ databases">
        <title>Sequencing 25 genomes of Wallemia mellicola.</title>
        <authorList>
            <person name="Gostincar C."/>
        </authorList>
    </citation>
    <scope>NUCLEOTIDE SEQUENCE [LARGE SCALE GENOMIC DNA]</scope>
    <source>
        <strain evidence="11 12">EXF-1262</strain>
    </source>
</reference>
<evidence type="ECO:0000313" key="11">
    <source>
        <dbReference type="EMBL" id="TIB98191.1"/>
    </source>
</evidence>
<dbReference type="CDD" id="cd00202">
    <property type="entry name" value="ZnF_GATA"/>
    <property type="match status" value="1"/>
</dbReference>
<evidence type="ECO:0000256" key="8">
    <source>
        <dbReference type="PROSITE-ProRule" id="PRU00094"/>
    </source>
</evidence>
<evidence type="ECO:0000256" key="2">
    <source>
        <dbReference type="ARBA" id="ARBA00022723"/>
    </source>
</evidence>
<dbReference type="PROSITE" id="PS50114">
    <property type="entry name" value="GATA_ZN_FINGER_2"/>
    <property type="match status" value="1"/>
</dbReference>
<dbReference type="PROSITE" id="PS00344">
    <property type="entry name" value="GATA_ZN_FINGER_1"/>
    <property type="match status" value="1"/>
</dbReference>
<evidence type="ECO:0000256" key="9">
    <source>
        <dbReference type="SAM" id="MobiDB-lite"/>
    </source>
</evidence>
<dbReference type="PANTHER" id="PTHR10071">
    <property type="entry name" value="TRANSCRIPTION FACTOR GATA FAMILY MEMBER"/>
    <property type="match status" value="1"/>
</dbReference>
<dbReference type="GO" id="GO:0000122">
    <property type="term" value="P:negative regulation of transcription by RNA polymerase II"/>
    <property type="evidence" value="ECO:0007669"/>
    <property type="project" value="TreeGrafter"/>
</dbReference>
<keyword evidence="6" id="KW-0804">Transcription</keyword>
<feature type="compositionally biased region" description="Polar residues" evidence="9">
    <location>
        <begin position="374"/>
        <end position="391"/>
    </location>
</feature>
<feature type="region of interest" description="Disordered" evidence="9">
    <location>
        <begin position="674"/>
        <end position="781"/>
    </location>
</feature>
<name>A0A4T0NM83_9BASI</name>
<dbReference type="Proteomes" id="UP000307169">
    <property type="component" value="Unassembled WGS sequence"/>
</dbReference>
<evidence type="ECO:0000256" key="7">
    <source>
        <dbReference type="ARBA" id="ARBA00023242"/>
    </source>
</evidence>
<organism evidence="11 12">
    <name type="scientific">Wallemia mellicola</name>
    <dbReference type="NCBI Taxonomy" id="1708541"/>
    <lineage>
        <taxon>Eukaryota</taxon>
        <taxon>Fungi</taxon>
        <taxon>Dikarya</taxon>
        <taxon>Basidiomycota</taxon>
        <taxon>Wallemiomycotina</taxon>
        <taxon>Wallemiomycetes</taxon>
        <taxon>Wallemiales</taxon>
        <taxon>Wallemiaceae</taxon>
        <taxon>Wallemia</taxon>
    </lineage>
</organism>
<evidence type="ECO:0000256" key="6">
    <source>
        <dbReference type="ARBA" id="ARBA00023163"/>
    </source>
</evidence>
<feature type="domain" description="GATA-type" evidence="10">
    <location>
        <begin position="776"/>
        <end position="829"/>
    </location>
</feature>
<dbReference type="GO" id="GO:0000978">
    <property type="term" value="F:RNA polymerase II cis-regulatory region sequence-specific DNA binding"/>
    <property type="evidence" value="ECO:0007669"/>
    <property type="project" value="TreeGrafter"/>
</dbReference>
<gene>
    <name evidence="11" type="ORF">E3Q17_03088</name>
</gene>
<keyword evidence="4" id="KW-0862">Zinc</keyword>
<keyword evidence="7" id="KW-0539">Nucleus</keyword>
<feature type="compositionally biased region" description="Polar residues" evidence="9">
    <location>
        <begin position="1"/>
        <end position="17"/>
    </location>
</feature>
<dbReference type="InterPro" id="IPR000679">
    <property type="entry name" value="Znf_GATA"/>
</dbReference>
<feature type="region of interest" description="Disordered" evidence="9">
    <location>
        <begin position="105"/>
        <end position="135"/>
    </location>
</feature>
<feature type="compositionally biased region" description="Low complexity" evidence="9">
    <location>
        <begin position="34"/>
        <end position="57"/>
    </location>
</feature>
<dbReference type="GO" id="GO:0045944">
    <property type="term" value="P:positive regulation of transcription by RNA polymerase II"/>
    <property type="evidence" value="ECO:0007669"/>
    <property type="project" value="TreeGrafter"/>
</dbReference>
<feature type="compositionally biased region" description="Low complexity" evidence="9">
    <location>
        <begin position="115"/>
        <end position="128"/>
    </location>
</feature>
<comment type="subcellular location">
    <subcellularLocation>
        <location evidence="1">Nucleus</location>
    </subcellularLocation>
</comment>
<feature type="compositionally biased region" description="Low complexity" evidence="9">
    <location>
        <begin position="718"/>
        <end position="729"/>
    </location>
</feature>
<dbReference type="SMART" id="SM00401">
    <property type="entry name" value="ZnF_GATA"/>
    <property type="match status" value="1"/>
</dbReference>
<feature type="region of interest" description="Disordered" evidence="9">
    <location>
        <begin position="826"/>
        <end position="923"/>
    </location>
</feature>
<protein>
    <recommendedName>
        <fullName evidence="10">GATA-type domain-containing protein</fullName>
    </recommendedName>
</protein>
<keyword evidence="5" id="KW-0805">Transcription regulation</keyword>
<comment type="caution">
    <text evidence="11">The sequence shown here is derived from an EMBL/GenBank/DDBJ whole genome shotgun (WGS) entry which is preliminary data.</text>
</comment>
<dbReference type="PANTHER" id="PTHR10071:SF281">
    <property type="entry name" value="BOX A-BINDING FACTOR-RELATED"/>
    <property type="match status" value="1"/>
</dbReference>
<dbReference type="FunFam" id="3.30.50.10:FF:000007">
    <property type="entry name" value="Nitrogen regulatory AreA, N-terminal"/>
    <property type="match status" value="1"/>
</dbReference>
<dbReference type="GO" id="GO:0000981">
    <property type="term" value="F:DNA-binding transcription factor activity, RNA polymerase II-specific"/>
    <property type="evidence" value="ECO:0007669"/>
    <property type="project" value="TreeGrafter"/>
</dbReference>
<feature type="compositionally biased region" description="Polar residues" evidence="9">
    <location>
        <begin position="693"/>
        <end position="706"/>
    </location>
</feature>
<evidence type="ECO:0000256" key="3">
    <source>
        <dbReference type="ARBA" id="ARBA00022771"/>
    </source>
</evidence>
<dbReference type="PRINTS" id="PR00619">
    <property type="entry name" value="GATAZNFINGER"/>
</dbReference>
<proteinExistence type="predicted"/>
<dbReference type="InterPro" id="IPR013860">
    <property type="entry name" value="AreA_GATA"/>
</dbReference>
<dbReference type="Pfam" id="PF00320">
    <property type="entry name" value="GATA"/>
    <property type="match status" value="1"/>
</dbReference>
<evidence type="ECO:0000256" key="4">
    <source>
        <dbReference type="ARBA" id="ARBA00022833"/>
    </source>
</evidence>
<dbReference type="GO" id="GO:0008270">
    <property type="term" value="F:zinc ion binding"/>
    <property type="evidence" value="ECO:0007669"/>
    <property type="project" value="UniProtKB-KW"/>
</dbReference>
<feature type="region of interest" description="Disordered" evidence="9">
    <location>
        <begin position="153"/>
        <end position="179"/>
    </location>
</feature>
<dbReference type="AlphaFoldDB" id="A0A4T0NM83"/>
<feature type="compositionally biased region" description="Basic residues" evidence="9">
    <location>
        <begin position="293"/>
        <end position="302"/>
    </location>
</feature>
<feature type="compositionally biased region" description="Low complexity" evidence="9">
    <location>
        <begin position="679"/>
        <end position="692"/>
    </location>
</feature>
<feature type="compositionally biased region" description="Polar residues" evidence="9">
    <location>
        <begin position="755"/>
        <end position="771"/>
    </location>
</feature>
<dbReference type="GO" id="GO:0005634">
    <property type="term" value="C:nucleus"/>
    <property type="evidence" value="ECO:0007669"/>
    <property type="project" value="UniProtKB-SubCell"/>
</dbReference>
<keyword evidence="2" id="KW-0479">Metal-binding</keyword>
<dbReference type="InterPro" id="IPR039355">
    <property type="entry name" value="Transcription_factor_GATA"/>
</dbReference>
<sequence length="923" mass="101473">MSFDGNKTLSRLQQAFKNQEEAMRAHHRFGLPETSSRTSFNQSSSSSTPQPSALSLTAPPKSTESKEYTPKSPTTLDSNFAFDLSQFADYPLNYDGFGNSDSTSTTFNHPYNDQSTSTSYSTHHPSSSTGGGSTKVVADILSDDLLDQKLATRKQSLLPTSPQSPPQADDDINPESKDDPIASQVWKMYTRQKASLPNGQRMENLTWRMMAMSLRRKRESEAAAIKVKQEQESQENALNDDNEDADKSSHSSPTPEAQPPPEPAENNERLEENTPEMVEKPVQVPDEDEERGRKPRRQRGSRKQTNVVVGFAGKVPEGLDNGEAIVDDLMEWRGKSRSRSRSVMDWRGQSRSRSRPPPGHHGVGPLKNHFMPSLPTQAPSPETSNHNNVEQTEQHNHSRGKHELTTTIEEDSGNNADNVYNFTGSAMSLPDPQTFLQYSQHQNAHHGDISYAHSPPQNFYDLIGDGRTLQDLGRNKSVQQTQHIPASASLLSKSLSSTYGPQIPNQIERDNMIRKRPAEYSPKFNTLFNNTGNGSTEPPPFSLANPFLSFNVEADSRHGAEGSFGPPGIDINENIVLPEGFPDDGGLSALLSQSAPGGFNGPFPPTMPQSLPNYGEYVNNDQNTNNNQDWSGLFNLLYDADSAPTTPSFGDVMNPFAVNINPHNLFNKMNREVKPLRGSSSSQSSSRYASQSPNLPTKSKPSVTVNNKRRTQKRETLSSSVPSTTSIPIAAKRSPIMQQQQQPQRSSYVPLRQAPSKTPNLHATTSTSASGLSVDPGNAMTCNNCKTNKTPLWRRDPEGNPLCNACGLFLKLHGVVRPLSLKSDVIKKRNRNGPGVNAKGGQGKKATGKDSQTTSSQVTPSQPNQQPQENNVENSPAMMPFMTLPAVVNTKKRRTSAVQQQTEQSQERQIESSIGYLSIDQSK</sequence>
<feature type="region of interest" description="Disordered" evidence="9">
    <location>
        <begin position="220"/>
        <end position="414"/>
    </location>
</feature>
<feature type="compositionally biased region" description="Low complexity" evidence="9">
    <location>
        <begin position="849"/>
        <end position="876"/>
    </location>
</feature>
<accession>A0A4T0NM83</accession>
<evidence type="ECO:0000256" key="1">
    <source>
        <dbReference type="ARBA" id="ARBA00004123"/>
    </source>
</evidence>
<feature type="region of interest" description="Disordered" evidence="9">
    <location>
        <begin position="1"/>
        <end position="75"/>
    </location>
</feature>
<feature type="compositionally biased region" description="Polar residues" evidence="9">
    <location>
        <begin position="105"/>
        <end position="114"/>
    </location>
</feature>
<dbReference type="Gene3D" id="3.30.50.10">
    <property type="entry name" value="Erythroid Transcription Factor GATA-1, subunit A"/>
    <property type="match status" value="1"/>
</dbReference>
<keyword evidence="3 8" id="KW-0863">Zinc-finger</keyword>
<dbReference type="Pfam" id="PF08550">
    <property type="entry name" value="GATA_AreA"/>
    <property type="match status" value="1"/>
</dbReference>
<evidence type="ECO:0000313" key="12">
    <source>
        <dbReference type="Proteomes" id="UP000307169"/>
    </source>
</evidence>
<feature type="compositionally biased region" description="Basic and acidic residues" evidence="9">
    <location>
        <begin position="392"/>
        <end position="404"/>
    </location>
</feature>